<evidence type="ECO:0000313" key="3">
    <source>
        <dbReference type="EMBL" id="RXI58973.1"/>
    </source>
</evidence>
<evidence type="ECO:0000256" key="1">
    <source>
        <dbReference type="SAM" id="MobiDB-lite"/>
    </source>
</evidence>
<organism evidence="3 4">
    <name type="scientific">Clostridium tetani</name>
    <dbReference type="NCBI Taxonomy" id="1513"/>
    <lineage>
        <taxon>Bacteria</taxon>
        <taxon>Bacillati</taxon>
        <taxon>Bacillota</taxon>
        <taxon>Clostridia</taxon>
        <taxon>Eubacteriales</taxon>
        <taxon>Clostridiaceae</taxon>
        <taxon>Clostridium</taxon>
    </lineage>
</organism>
<accession>A0ABY0ET47</accession>
<dbReference type="EMBL" id="QMAU01000010">
    <property type="protein sequence ID" value="RXI58973.1"/>
    <property type="molecule type" value="Genomic_DNA"/>
</dbReference>
<feature type="transmembrane region" description="Helical" evidence="2">
    <location>
        <begin position="6"/>
        <end position="30"/>
    </location>
</feature>
<keyword evidence="2" id="KW-1133">Transmembrane helix</keyword>
<reference evidence="3 4" key="1">
    <citation type="submission" date="2018-06" db="EMBL/GenBank/DDBJ databases">
        <title>Genome conservation of Clostridium tetani.</title>
        <authorList>
            <person name="Bruggemann H."/>
            <person name="Popoff M.R."/>
        </authorList>
    </citation>
    <scope>NUCLEOTIDE SEQUENCE [LARGE SCALE GENOMIC DNA]</scope>
    <source>
        <strain evidence="3 4">63.05</strain>
    </source>
</reference>
<comment type="caution">
    <text evidence="3">The sequence shown here is derived from an EMBL/GenBank/DDBJ whole genome shotgun (WGS) entry which is preliminary data.</text>
</comment>
<name>A0ABY0ET47_CLOTA</name>
<protein>
    <submittedName>
        <fullName evidence="3">Uncharacterized protein</fullName>
    </submittedName>
</protein>
<dbReference type="RefSeq" id="WP_129010699.1">
    <property type="nucleotide sequence ID" value="NZ_QMAU01000010.1"/>
</dbReference>
<proteinExistence type="predicted"/>
<gene>
    <name evidence="3" type="ORF">DP131_00435</name>
</gene>
<evidence type="ECO:0000256" key="2">
    <source>
        <dbReference type="SAM" id="Phobius"/>
    </source>
</evidence>
<feature type="region of interest" description="Disordered" evidence="1">
    <location>
        <begin position="35"/>
        <end position="67"/>
    </location>
</feature>
<keyword evidence="2" id="KW-0472">Membrane</keyword>
<dbReference type="Proteomes" id="UP000290273">
    <property type="component" value="Unassembled WGS sequence"/>
</dbReference>
<evidence type="ECO:0000313" key="4">
    <source>
        <dbReference type="Proteomes" id="UP000290273"/>
    </source>
</evidence>
<sequence>MLLGLVLAILFIWGVLTIASFVVGIPLAIVKGKQEAEEATKKKEREELEEEFMRKSLEKMSNERTLK</sequence>
<keyword evidence="2" id="KW-0812">Transmembrane</keyword>